<comment type="similarity">
    <text evidence="1">Belongs to the UxaA family.</text>
</comment>
<dbReference type="InterPro" id="IPR044144">
    <property type="entry name" value="SAF_UxaA/GarD"/>
</dbReference>
<evidence type="ECO:0000313" key="5">
    <source>
        <dbReference type="EMBL" id="PMS36171.1"/>
    </source>
</evidence>
<dbReference type="PANTHER" id="PTHR30536:SF1">
    <property type="entry name" value="GALACTARATE DEHYDRATASE (L-THREO-FORMING)"/>
    <property type="match status" value="1"/>
</dbReference>
<dbReference type="InterPro" id="IPR017654">
    <property type="entry name" value="GarD-like"/>
</dbReference>
<gene>
    <name evidence="5" type="primary">garD</name>
    <name evidence="5" type="ORF">C0Z20_15155</name>
</gene>
<dbReference type="InterPro" id="IPR052172">
    <property type="entry name" value="UxaA_altronate/galactarate_dh"/>
</dbReference>
<dbReference type="Pfam" id="PF08666">
    <property type="entry name" value="SAF"/>
    <property type="match status" value="1"/>
</dbReference>
<reference evidence="5 6" key="1">
    <citation type="submission" date="2018-01" db="EMBL/GenBank/DDBJ databases">
        <title>Whole genome analyses suggest that Burkholderia sensu lato contains two further novel genera in the rhizoxinica-symbiotica group Mycetohabitans gen. nov., and Trinickia gen. nov.: implications for the evolution of diazotrophy and nodulation in the Burkholderiaceae.</title>
        <authorList>
            <person name="Estrada-de los Santos P."/>
            <person name="Palmer M."/>
            <person name="Chavez-Ramirez B."/>
            <person name="Beukes C."/>
            <person name="Steenkamp E.T."/>
            <person name="Hirsch A.M."/>
            <person name="Manyaka P."/>
            <person name="Maluk M."/>
            <person name="Lafos M."/>
            <person name="Crook M."/>
            <person name="Gross E."/>
            <person name="Simon M.F."/>
            <person name="Bueno dos Reis Junior F."/>
            <person name="Poole P.S."/>
            <person name="Venter S.N."/>
            <person name="James E.K."/>
        </authorList>
    </citation>
    <scope>NUCLEOTIDE SEQUENCE [LARGE SCALE GENOMIC DNA]</scope>
    <source>
        <strain evidence="5 6">JPY 581</strain>
    </source>
</reference>
<accession>A0A2N7X3L2</accession>
<proteinExistence type="inferred from homology"/>
<name>A0A2N7X3L2_9BURK</name>
<dbReference type="GO" id="GO:0019698">
    <property type="term" value="P:D-galacturonate catabolic process"/>
    <property type="evidence" value="ECO:0007669"/>
    <property type="project" value="TreeGrafter"/>
</dbReference>
<dbReference type="InterPro" id="IPR048332">
    <property type="entry name" value="GD_AH_C"/>
</dbReference>
<evidence type="ECO:0000256" key="2">
    <source>
        <dbReference type="ARBA" id="ARBA00023239"/>
    </source>
</evidence>
<dbReference type="EMBL" id="PNYC01000008">
    <property type="protein sequence ID" value="PMS36171.1"/>
    <property type="molecule type" value="Genomic_DNA"/>
</dbReference>
<dbReference type="STRING" id="863227.GCA_000373005_04555"/>
<dbReference type="GO" id="GO:0008867">
    <property type="term" value="F:galactarate dehydratase activity"/>
    <property type="evidence" value="ECO:0007669"/>
    <property type="project" value="UniProtKB-UniRule"/>
</dbReference>
<dbReference type="PANTHER" id="PTHR30536">
    <property type="entry name" value="ALTRONATE/GALACTARATE DEHYDRATASE"/>
    <property type="match status" value="1"/>
</dbReference>
<evidence type="ECO:0000256" key="3">
    <source>
        <dbReference type="NCBIfam" id="TIGR03248"/>
    </source>
</evidence>
<keyword evidence="6" id="KW-1185">Reference proteome</keyword>
<dbReference type="Gene3D" id="2.30.130.110">
    <property type="match status" value="1"/>
</dbReference>
<evidence type="ECO:0000313" key="6">
    <source>
        <dbReference type="Proteomes" id="UP000235777"/>
    </source>
</evidence>
<dbReference type="EC" id="4.2.1.42" evidence="3"/>
<dbReference type="CDD" id="cd11613">
    <property type="entry name" value="SAF_AH_GD"/>
    <property type="match status" value="1"/>
</dbReference>
<dbReference type="OrthoDB" id="9804574at2"/>
<dbReference type="RefSeq" id="WP_018443162.1">
    <property type="nucleotide sequence ID" value="NZ_KB890198.1"/>
</dbReference>
<dbReference type="Pfam" id="PF04295">
    <property type="entry name" value="GD_AH_second"/>
    <property type="match status" value="1"/>
</dbReference>
<dbReference type="SMART" id="SM00858">
    <property type="entry name" value="SAF"/>
    <property type="match status" value="1"/>
</dbReference>
<dbReference type="Pfam" id="PF20629">
    <property type="entry name" value="GD_AH_C"/>
    <property type="match status" value="1"/>
</dbReference>
<dbReference type="InterPro" id="IPR013974">
    <property type="entry name" value="SAF"/>
</dbReference>
<evidence type="ECO:0000259" key="4">
    <source>
        <dbReference type="SMART" id="SM00858"/>
    </source>
</evidence>
<dbReference type="GO" id="GO:0046392">
    <property type="term" value="P:galactarate catabolic process"/>
    <property type="evidence" value="ECO:0007669"/>
    <property type="project" value="UniProtKB-UniRule"/>
</dbReference>
<dbReference type="InterPro" id="IPR007392">
    <property type="entry name" value="GD_AH_second"/>
</dbReference>
<protein>
    <recommendedName>
        <fullName evidence="3">Galactarate dehydratase</fullName>
        <ecNumber evidence="3">4.2.1.42</ecNumber>
    </recommendedName>
</protein>
<dbReference type="NCBIfam" id="TIGR03248">
    <property type="entry name" value="galactar-dH20"/>
    <property type="match status" value="1"/>
</dbReference>
<feature type="domain" description="SAF" evidence="4">
    <location>
        <begin position="25"/>
        <end position="95"/>
    </location>
</feature>
<evidence type="ECO:0000256" key="1">
    <source>
        <dbReference type="ARBA" id="ARBA00010986"/>
    </source>
</evidence>
<dbReference type="AlphaFoldDB" id="A0A2N7X3L2"/>
<organism evidence="5 6">
    <name type="scientific">Trinickia symbiotica</name>
    <dbReference type="NCBI Taxonomy" id="863227"/>
    <lineage>
        <taxon>Bacteria</taxon>
        <taxon>Pseudomonadati</taxon>
        <taxon>Pseudomonadota</taxon>
        <taxon>Betaproteobacteria</taxon>
        <taxon>Burkholderiales</taxon>
        <taxon>Burkholderiaceae</taxon>
        <taxon>Trinickia</taxon>
    </lineage>
</organism>
<dbReference type="Proteomes" id="UP000235777">
    <property type="component" value="Unassembled WGS sequence"/>
</dbReference>
<sequence>MSVSTTELEPAATERALTIRVDERDNVAIVVNARGLPAGTKLDDGTVLVQGVPQGHKVALADLAEGDAVIRYGEVIGYAAKPLARGSWIDEHAVRLPQPPALDSLPLATRKTSAQPKLEGYTFEGYRNADGTVGTKNVLGIMTSVQCVAGVTEYVVNRIKRELLPRYPNVDDVVALTHTYGCGVAINAPAAIVPIRTLQNLAVNPNFGGEVMVIGLGCEKLVPERLVPSERVPGGRIPIEVAGKPESPVLSLQDEAYHGFGEMVDAILAMADDRLAKLNQRRRETCPASDLVIGVQCGGSDAFSGVTANPAVGFATDLIVRAGGTVMFSEVTEVRDAIHLLTPRAIDEEVGRALLREMSWYDDYLSGGRADRSANPSPGNKRGGLSNVVEKALGSIVKSGTSPIVDVLGPGEKMRRKGLIFAATPASDFVCGTLQLASGINLQVFTTGRGTPYGLAMAPVIKVSTRKALSERWHDLIDLDAGRIATGEATIADIGWELFHMILDVASGRKQVCADKLGLHNDLVLFNPAPVT</sequence>
<comment type="caution">
    <text evidence="5">The sequence shown here is derived from an EMBL/GenBank/DDBJ whole genome shotgun (WGS) entry which is preliminary data.</text>
</comment>
<keyword evidence="2" id="KW-0456">Lyase</keyword>